<evidence type="ECO:0000313" key="2">
    <source>
        <dbReference type="EMBL" id="WDF68251.1"/>
    </source>
</evidence>
<keyword evidence="1" id="KW-1133">Transmembrane helix</keyword>
<dbReference type="EMBL" id="CP117880">
    <property type="protein sequence ID" value="WDF68251.1"/>
    <property type="molecule type" value="Genomic_DNA"/>
</dbReference>
<organism evidence="2 3">
    <name type="scientific">Sphingobacterium oryzagri</name>
    <dbReference type="NCBI Taxonomy" id="3025669"/>
    <lineage>
        <taxon>Bacteria</taxon>
        <taxon>Pseudomonadati</taxon>
        <taxon>Bacteroidota</taxon>
        <taxon>Sphingobacteriia</taxon>
        <taxon>Sphingobacteriales</taxon>
        <taxon>Sphingobacteriaceae</taxon>
        <taxon>Sphingobacterium</taxon>
    </lineage>
</organism>
<protein>
    <submittedName>
        <fullName evidence="2">Uncharacterized protein</fullName>
    </submittedName>
</protein>
<keyword evidence="1" id="KW-0812">Transmembrane</keyword>
<sequence>MHKLTNTYRSLIAYLLSVWMLVIVISGVVFMHKEITSTGEIITHVHPYDFTKKGEPHHHHSDDEIQYLNVVFAGAFIATDLLVFEMAITPLLLRIRYADLVAQAVTNCVVHYHLRGPPTLA</sequence>
<accession>A0ABY7WF59</accession>
<evidence type="ECO:0000256" key="1">
    <source>
        <dbReference type="SAM" id="Phobius"/>
    </source>
</evidence>
<reference evidence="2 3" key="1">
    <citation type="submission" date="2023-02" db="EMBL/GenBank/DDBJ databases">
        <title>Genome sequence of Sphingobacterium sp. KACC 22765.</title>
        <authorList>
            <person name="Kim S."/>
            <person name="Heo J."/>
            <person name="Kwon S.-W."/>
        </authorList>
    </citation>
    <scope>NUCLEOTIDE SEQUENCE [LARGE SCALE GENOMIC DNA]</scope>
    <source>
        <strain evidence="2 3">KACC 22765</strain>
    </source>
</reference>
<evidence type="ECO:0000313" key="3">
    <source>
        <dbReference type="Proteomes" id="UP001221558"/>
    </source>
</evidence>
<keyword evidence="1" id="KW-0472">Membrane</keyword>
<feature type="transmembrane region" description="Helical" evidence="1">
    <location>
        <begin position="12"/>
        <end position="31"/>
    </location>
</feature>
<feature type="transmembrane region" description="Helical" evidence="1">
    <location>
        <begin position="70"/>
        <end position="93"/>
    </location>
</feature>
<dbReference type="RefSeq" id="WP_274266984.1">
    <property type="nucleotide sequence ID" value="NZ_CP117880.1"/>
</dbReference>
<dbReference type="Proteomes" id="UP001221558">
    <property type="component" value="Chromosome"/>
</dbReference>
<proteinExistence type="predicted"/>
<gene>
    <name evidence="2" type="ORF">PQ465_18390</name>
</gene>
<keyword evidence="3" id="KW-1185">Reference proteome</keyword>
<name>A0ABY7WF59_9SPHI</name>